<accession>A0AAV0IRT3</accession>
<keyword evidence="2" id="KW-1185">Reference proteome</keyword>
<dbReference type="AlphaFoldDB" id="A0AAV0IRT3"/>
<evidence type="ECO:0000313" key="1">
    <source>
        <dbReference type="EMBL" id="CAI0400305.1"/>
    </source>
</evidence>
<reference evidence="1" key="1">
    <citation type="submission" date="2022-08" db="EMBL/GenBank/DDBJ databases">
        <authorList>
            <person name="Gutierrez-Valencia J."/>
        </authorList>
    </citation>
    <scope>NUCLEOTIDE SEQUENCE</scope>
</reference>
<dbReference type="Proteomes" id="UP001154282">
    <property type="component" value="Unassembled WGS sequence"/>
</dbReference>
<sequence length="82" mass="9289">MGFDGETLQSYATIRSKEAVTLIEKHTEALFGRPEIMITPEDEVVKISFAGLKRLVLEAVTFGSFLWDAEGYVDSRYRLVMN</sequence>
<dbReference type="PANTHER" id="PTHR31808">
    <property type="entry name" value="EXPRESSED PROTEIN"/>
    <property type="match status" value="1"/>
</dbReference>
<organism evidence="1 2">
    <name type="scientific">Linum tenue</name>
    <dbReference type="NCBI Taxonomy" id="586396"/>
    <lineage>
        <taxon>Eukaryota</taxon>
        <taxon>Viridiplantae</taxon>
        <taxon>Streptophyta</taxon>
        <taxon>Embryophyta</taxon>
        <taxon>Tracheophyta</taxon>
        <taxon>Spermatophyta</taxon>
        <taxon>Magnoliopsida</taxon>
        <taxon>eudicotyledons</taxon>
        <taxon>Gunneridae</taxon>
        <taxon>Pentapetalae</taxon>
        <taxon>rosids</taxon>
        <taxon>fabids</taxon>
        <taxon>Malpighiales</taxon>
        <taxon>Linaceae</taxon>
        <taxon>Linum</taxon>
    </lineage>
</organism>
<gene>
    <name evidence="1" type="ORF">LITE_LOCUS10698</name>
</gene>
<dbReference type="InterPro" id="IPR038925">
    <property type="entry name" value="At3g17800-like"/>
</dbReference>
<name>A0AAV0IRT3_9ROSI</name>
<dbReference type="EMBL" id="CAMGYJ010000004">
    <property type="protein sequence ID" value="CAI0400305.1"/>
    <property type="molecule type" value="Genomic_DNA"/>
</dbReference>
<evidence type="ECO:0000313" key="2">
    <source>
        <dbReference type="Proteomes" id="UP001154282"/>
    </source>
</evidence>
<proteinExistence type="predicted"/>
<comment type="caution">
    <text evidence="1">The sequence shown here is derived from an EMBL/GenBank/DDBJ whole genome shotgun (WGS) entry which is preliminary data.</text>
</comment>
<dbReference type="PANTHER" id="PTHR31808:SF4">
    <property type="entry name" value="LIGASE, PUTATIVE (DUF760)-RELATED"/>
    <property type="match status" value="1"/>
</dbReference>
<protein>
    <submittedName>
        <fullName evidence="1">Uncharacterized protein</fullName>
    </submittedName>
</protein>